<dbReference type="Proteomes" id="UP000622166">
    <property type="component" value="Unassembled WGS sequence"/>
</dbReference>
<reference evidence="1" key="2">
    <citation type="submission" date="2020-09" db="EMBL/GenBank/DDBJ databases">
        <authorList>
            <person name="Sun Q."/>
            <person name="Ohkuma M."/>
        </authorList>
    </citation>
    <scope>NUCLEOTIDE SEQUENCE</scope>
    <source>
        <strain evidence="1">JCM 4815</strain>
    </source>
</reference>
<name>A0A918Q644_9ACTN</name>
<accession>A0A918Q644</accession>
<proteinExistence type="predicted"/>
<dbReference type="RefSeq" id="WP_229859654.1">
    <property type="nucleotide sequence ID" value="NZ_BMVW01000016.1"/>
</dbReference>
<reference evidence="1" key="1">
    <citation type="journal article" date="2014" name="Int. J. Syst. Evol. Microbiol.">
        <title>Complete genome sequence of Corynebacterium casei LMG S-19264T (=DSM 44701T), isolated from a smear-ripened cheese.</title>
        <authorList>
            <consortium name="US DOE Joint Genome Institute (JGI-PGF)"/>
            <person name="Walter F."/>
            <person name="Albersmeier A."/>
            <person name="Kalinowski J."/>
            <person name="Ruckert C."/>
        </authorList>
    </citation>
    <scope>NUCLEOTIDE SEQUENCE</scope>
    <source>
        <strain evidence="1">JCM 4815</strain>
    </source>
</reference>
<evidence type="ECO:0000313" key="2">
    <source>
        <dbReference type="Proteomes" id="UP000622166"/>
    </source>
</evidence>
<sequence length="112" mass="12655">MVEAKPALCWSPGQIAGWLRRQFPGDSAVQISHQAIYLSLHDLRRRQTIDRGLTQRLRSARPMRRPRIARRTWRGVIRGMVSDALDARFGALAQGRASVLPSFVPRDPLTSP</sequence>
<gene>
    <name evidence="1" type="ORF">GCM10010365_60920</name>
</gene>
<protein>
    <submittedName>
        <fullName evidence="1">Uncharacterized protein</fullName>
    </submittedName>
</protein>
<organism evidence="1 2">
    <name type="scientific">Streptomyces poonensis</name>
    <dbReference type="NCBI Taxonomy" id="68255"/>
    <lineage>
        <taxon>Bacteria</taxon>
        <taxon>Bacillati</taxon>
        <taxon>Actinomycetota</taxon>
        <taxon>Actinomycetes</taxon>
        <taxon>Kitasatosporales</taxon>
        <taxon>Streptomycetaceae</taxon>
        <taxon>Streptomyces</taxon>
    </lineage>
</organism>
<comment type="caution">
    <text evidence="1">The sequence shown here is derived from an EMBL/GenBank/DDBJ whole genome shotgun (WGS) entry which is preliminary data.</text>
</comment>
<dbReference type="AlphaFoldDB" id="A0A918Q644"/>
<dbReference type="EMBL" id="BMVW01000016">
    <property type="protein sequence ID" value="GGZ32041.1"/>
    <property type="molecule type" value="Genomic_DNA"/>
</dbReference>
<evidence type="ECO:0000313" key="1">
    <source>
        <dbReference type="EMBL" id="GGZ32041.1"/>
    </source>
</evidence>
<keyword evidence="2" id="KW-1185">Reference proteome</keyword>